<reference evidence="1 2" key="1">
    <citation type="submission" date="2016-10" db="EMBL/GenBank/DDBJ databases">
        <authorList>
            <person name="de Groot N.N."/>
        </authorList>
    </citation>
    <scope>NUCLEOTIDE SEQUENCE [LARGE SCALE GENOMIC DNA]</scope>
    <source>
        <strain evidence="1 2">CPCC 202699</strain>
    </source>
</reference>
<evidence type="ECO:0000313" key="2">
    <source>
        <dbReference type="Proteomes" id="UP000199515"/>
    </source>
</evidence>
<sequence>MVDSEKLEAHLAGMQRQMSDMQCDATTARVLAVAADRDVSECRGTLAAHTRVLSDLSQTQAEHLKETRAFETKMSIFEARSRSAQLETTLYQADVRAQLAKIDQGMAELAALLRTVIGKQGS</sequence>
<evidence type="ECO:0000313" key="1">
    <source>
        <dbReference type="EMBL" id="SDY67104.1"/>
    </source>
</evidence>
<protein>
    <submittedName>
        <fullName evidence="1">Uncharacterized protein</fullName>
    </submittedName>
</protein>
<organism evidence="1 2">
    <name type="scientific">Amycolatopsis xylanica</name>
    <dbReference type="NCBI Taxonomy" id="589385"/>
    <lineage>
        <taxon>Bacteria</taxon>
        <taxon>Bacillati</taxon>
        <taxon>Actinomycetota</taxon>
        <taxon>Actinomycetes</taxon>
        <taxon>Pseudonocardiales</taxon>
        <taxon>Pseudonocardiaceae</taxon>
        <taxon>Amycolatopsis</taxon>
    </lineage>
</organism>
<dbReference type="Proteomes" id="UP000199515">
    <property type="component" value="Unassembled WGS sequence"/>
</dbReference>
<name>A0A1H3LSV6_9PSEU</name>
<dbReference type="AlphaFoldDB" id="A0A1H3LSV6"/>
<dbReference type="RefSeq" id="WP_091293811.1">
    <property type="nucleotide sequence ID" value="NZ_FNON01000006.1"/>
</dbReference>
<accession>A0A1H3LSV6</accession>
<dbReference type="STRING" id="589385.SAMN05421504_106329"/>
<gene>
    <name evidence="1" type="ORF">SAMN05421504_106329</name>
</gene>
<keyword evidence="2" id="KW-1185">Reference proteome</keyword>
<proteinExistence type="predicted"/>
<dbReference type="EMBL" id="FNON01000006">
    <property type="protein sequence ID" value="SDY67104.1"/>
    <property type="molecule type" value="Genomic_DNA"/>
</dbReference>